<accession>A0A381SNI7</accession>
<protein>
    <submittedName>
        <fullName evidence="1">Uncharacterized protein</fullName>
    </submittedName>
</protein>
<gene>
    <name evidence="1" type="ORF">METZ01_LOCUS55707</name>
</gene>
<reference evidence="1" key="1">
    <citation type="submission" date="2018-05" db="EMBL/GenBank/DDBJ databases">
        <authorList>
            <person name="Lanie J.A."/>
            <person name="Ng W.-L."/>
            <person name="Kazmierczak K.M."/>
            <person name="Andrzejewski T.M."/>
            <person name="Davidsen T.M."/>
            <person name="Wayne K.J."/>
            <person name="Tettelin H."/>
            <person name="Glass J.I."/>
            <person name="Rusch D."/>
            <person name="Podicherti R."/>
            <person name="Tsui H.-C.T."/>
            <person name="Winkler M.E."/>
        </authorList>
    </citation>
    <scope>NUCLEOTIDE SEQUENCE</scope>
</reference>
<dbReference type="Pfam" id="PF09855">
    <property type="entry name" value="Zn_ribbon_13"/>
    <property type="match status" value="1"/>
</dbReference>
<dbReference type="InterPro" id="IPR018652">
    <property type="entry name" value="DUF2082_NA-bd_Znr"/>
</dbReference>
<dbReference type="EMBL" id="UINC01003048">
    <property type="protein sequence ID" value="SVA02853.1"/>
    <property type="molecule type" value="Genomic_DNA"/>
</dbReference>
<evidence type="ECO:0000313" key="1">
    <source>
        <dbReference type="EMBL" id="SVA02853.1"/>
    </source>
</evidence>
<name>A0A381SNI7_9ZZZZ</name>
<sequence>MNLQNQKFGYIACDKCGFTEFYRDFGKDRGWKTVLDVLGN</sequence>
<organism evidence="1">
    <name type="scientific">marine metagenome</name>
    <dbReference type="NCBI Taxonomy" id="408172"/>
    <lineage>
        <taxon>unclassified sequences</taxon>
        <taxon>metagenomes</taxon>
        <taxon>ecological metagenomes</taxon>
    </lineage>
</organism>
<proteinExistence type="predicted"/>
<dbReference type="AlphaFoldDB" id="A0A381SNI7"/>